<dbReference type="FunFam" id="3.40.1490.10:FF:000001">
    <property type="entry name" value="Peptidyl-tRNA hydrolase 2"/>
    <property type="match status" value="1"/>
</dbReference>
<dbReference type="AlphaFoldDB" id="A0A915SIQ5"/>
<evidence type="ECO:0000256" key="8">
    <source>
        <dbReference type="ARBA" id="ARBA00050038"/>
    </source>
</evidence>
<dbReference type="EMBL" id="AP019769">
    <property type="protein sequence ID" value="BBL45812.1"/>
    <property type="molecule type" value="Genomic_DNA"/>
</dbReference>
<evidence type="ECO:0000313" key="11">
    <source>
        <dbReference type="Proteomes" id="UP001055553"/>
    </source>
</evidence>
<dbReference type="HAMAP" id="MF_00628">
    <property type="entry name" value="Pept_tRNA_hydro_arch"/>
    <property type="match status" value="1"/>
</dbReference>
<sequence length="117" mass="13042">MDYKLVIVVRKDLDIGKGKLCTQVAHAAVEATLEKFIIDREVVDLWRSEGAKKVVLYVKDLNELLEVYKKAKECNINTVMIQDAGLTQIEPGTITCIGIGPDLEEKIDKITGTLKLL</sequence>
<evidence type="ECO:0000256" key="3">
    <source>
        <dbReference type="ARBA" id="ARBA00013260"/>
    </source>
</evidence>
<dbReference type="KEGG" id="naer:MJ1_0668"/>
<dbReference type="InterPro" id="IPR034759">
    <property type="entry name" value="Pept_tRNA_hydro_arch"/>
</dbReference>
<dbReference type="GO" id="GO:0004045">
    <property type="term" value="F:peptidyl-tRNA hydrolase activity"/>
    <property type="evidence" value="ECO:0007669"/>
    <property type="project" value="UniProtKB-UniRule"/>
</dbReference>
<dbReference type="InterPro" id="IPR023476">
    <property type="entry name" value="Pep_tRNA_hydro_II_dom_sf"/>
</dbReference>
<accession>A0A915SIQ5</accession>
<comment type="similarity">
    <text evidence="6 9">Belongs to the PTH2 family.</text>
</comment>
<comment type="catalytic activity">
    <reaction evidence="7 9">
        <text>an N-acyl-L-alpha-aminoacyl-tRNA + H2O = an N-acyl-L-amino acid + a tRNA + H(+)</text>
        <dbReference type="Rhea" id="RHEA:54448"/>
        <dbReference type="Rhea" id="RHEA-COMP:10123"/>
        <dbReference type="Rhea" id="RHEA-COMP:13883"/>
        <dbReference type="ChEBI" id="CHEBI:15377"/>
        <dbReference type="ChEBI" id="CHEBI:15378"/>
        <dbReference type="ChEBI" id="CHEBI:59874"/>
        <dbReference type="ChEBI" id="CHEBI:78442"/>
        <dbReference type="ChEBI" id="CHEBI:138191"/>
        <dbReference type="EC" id="3.1.1.29"/>
    </reaction>
</comment>
<evidence type="ECO:0000256" key="6">
    <source>
        <dbReference type="ARBA" id="ARBA00038050"/>
    </source>
</evidence>
<dbReference type="PANTHER" id="PTHR12649:SF11">
    <property type="entry name" value="PEPTIDYL-TRNA HYDROLASE 2, MITOCHONDRIAL"/>
    <property type="match status" value="1"/>
</dbReference>
<dbReference type="SUPFAM" id="SSF102462">
    <property type="entry name" value="Peptidyl-tRNA hydrolase II"/>
    <property type="match status" value="1"/>
</dbReference>
<evidence type="ECO:0000256" key="4">
    <source>
        <dbReference type="ARBA" id="ARBA00022490"/>
    </source>
</evidence>
<dbReference type="CDD" id="cd02430">
    <property type="entry name" value="PTH2"/>
    <property type="match status" value="1"/>
</dbReference>
<protein>
    <recommendedName>
        <fullName evidence="8 9">Peptidyl-tRNA hydrolase</fullName>
        <shortName evidence="9">PTH</shortName>
        <ecNumber evidence="3 9">3.1.1.29</ecNumber>
    </recommendedName>
</protein>
<dbReference type="GO" id="GO:0006412">
    <property type="term" value="P:translation"/>
    <property type="evidence" value="ECO:0007669"/>
    <property type="project" value="UniProtKB-UniRule"/>
</dbReference>
<dbReference type="Gene3D" id="3.40.1490.10">
    <property type="entry name" value="Bit1"/>
    <property type="match status" value="1"/>
</dbReference>
<evidence type="ECO:0000256" key="9">
    <source>
        <dbReference type="HAMAP-Rule" id="MF_00628"/>
    </source>
</evidence>
<dbReference type="Pfam" id="PF01981">
    <property type="entry name" value="PTH2"/>
    <property type="match status" value="1"/>
</dbReference>
<keyword evidence="11" id="KW-1185">Reference proteome</keyword>
<comment type="function">
    <text evidence="1 9">The natural substrate for this enzyme may be peptidyl-tRNAs which drop off the ribosome during protein synthesis.</text>
</comment>
<keyword evidence="4 9" id="KW-0963">Cytoplasm</keyword>
<evidence type="ECO:0000256" key="7">
    <source>
        <dbReference type="ARBA" id="ARBA00048707"/>
    </source>
</evidence>
<dbReference type="GO" id="GO:0005829">
    <property type="term" value="C:cytosol"/>
    <property type="evidence" value="ECO:0007669"/>
    <property type="project" value="TreeGrafter"/>
</dbReference>
<dbReference type="RefSeq" id="WP_258393123.1">
    <property type="nucleotide sequence ID" value="NZ_AP019769.1"/>
</dbReference>
<comment type="subcellular location">
    <subcellularLocation>
        <location evidence="2 9">Cytoplasm</location>
    </subcellularLocation>
</comment>
<dbReference type="NCBIfam" id="NF003314">
    <property type="entry name" value="PRK04322.1"/>
    <property type="match status" value="1"/>
</dbReference>
<name>A0A915SIQ5_9ARCH</name>
<dbReference type="EC" id="3.1.1.29" evidence="3 9"/>
<dbReference type="NCBIfam" id="TIGR00283">
    <property type="entry name" value="arch_pth2"/>
    <property type="match status" value="1"/>
</dbReference>
<dbReference type="InterPro" id="IPR002833">
    <property type="entry name" value="PTH2"/>
</dbReference>
<organism evidence="10 11">
    <name type="scientific">Nanobdella aerobiophila</name>
    <dbReference type="NCBI Taxonomy" id="2586965"/>
    <lineage>
        <taxon>Archaea</taxon>
        <taxon>Nanobdellota</taxon>
        <taxon>Nanobdellia</taxon>
        <taxon>Nanobdellales</taxon>
        <taxon>Nanobdellaceae</taxon>
        <taxon>Nanobdella</taxon>
    </lineage>
</organism>
<dbReference type="GeneID" id="74568611"/>
<evidence type="ECO:0000313" key="10">
    <source>
        <dbReference type="EMBL" id="BBL45812.1"/>
    </source>
</evidence>
<evidence type="ECO:0000256" key="1">
    <source>
        <dbReference type="ARBA" id="ARBA00003043"/>
    </source>
</evidence>
<gene>
    <name evidence="9" type="primary">pth</name>
    <name evidence="10" type="ORF">MJ1_0668</name>
</gene>
<keyword evidence="5 9" id="KW-0378">Hydrolase</keyword>
<reference evidence="11" key="1">
    <citation type="journal article" date="2022" name="Int. J. Syst. Evol. Microbiol.">
        <title>Nanobdella aerobiophila gen. nov., sp. nov., a thermoacidophilic, obligate ectosymbiotic archaeon, and proposal of Nanobdellaceae fam. nov., Nanobdellales ord. nov. and Nanobdellia class. nov.</title>
        <authorList>
            <person name="Kato S."/>
            <person name="Ogasawara A."/>
            <person name="Itoh T."/>
            <person name="Sakai H.D."/>
            <person name="Shimizu M."/>
            <person name="Yuki M."/>
            <person name="Kaneko M."/>
            <person name="Takashina T."/>
            <person name="Ohkuma M."/>
        </authorList>
    </citation>
    <scope>NUCLEOTIDE SEQUENCE [LARGE SCALE GENOMIC DNA]</scope>
    <source>
        <strain evidence="11">MJ1</strain>
    </source>
</reference>
<dbReference type="Proteomes" id="UP001055553">
    <property type="component" value="Chromosome"/>
</dbReference>
<evidence type="ECO:0000256" key="2">
    <source>
        <dbReference type="ARBA" id="ARBA00004496"/>
    </source>
</evidence>
<proteinExistence type="inferred from homology"/>
<evidence type="ECO:0000256" key="5">
    <source>
        <dbReference type="ARBA" id="ARBA00022801"/>
    </source>
</evidence>
<dbReference type="PANTHER" id="PTHR12649">
    <property type="entry name" value="PEPTIDYL-TRNA HYDROLASE 2"/>
    <property type="match status" value="1"/>
</dbReference>